<dbReference type="EMBL" id="MN739467">
    <property type="protein sequence ID" value="QHT06180.1"/>
    <property type="molecule type" value="Genomic_DNA"/>
</dbReference>
<sequence length="178" mass="19978">MADTAVNTRQVGRVKWFNNQSGYGFITYTSSTGSDEDVFVHHSALLTSGDQFRYLVQGEYVEFETTQVEKSGSSPRIVAKDVRGMNGGMLMCETRHERRQSQQQRRENSDSQADNSSTGSGSRQQRSRPRFRGGGPRVGDRLNVGGTEWTLVRGSNGSNNRRGRPNKRSRTDDSRDNH</sequence>
<dbReference type="InterPro" id="IPR011129">
    <property type="entry name" value="CSD"/>
</dbReference>
<dbReference type="InterPro" id="IPR002059">
    <property type="entry name" value="CSP_DNA-bd"/>
</dbReference>
<dbReference type="GO" id="GO:0003676">
    <property type="term" value="F:nucleic acid binding"/>
    <property type="evidence" value="ECO:0007669"/>
    <property type="project" value="InterPro"/>
</dbReference>
<feature type="compositionally biased region" description="Basic and acidic residues" evidence="1">
    <location>
        <begin position="95"/>
        <end position="109"/>
    </location>
</feature>
<reference evidence="3" key="1">
    <citation type="journal article" date="2020" name="Nature">
        <title>Giant virus diversity and host interactions through global metagenomics.</title>
        <authorList>
            <person name="Schulz F."/>
            <person name="Roux S."/>
            <person name="Paez-Espino D."/>
            <person name="Jungbluth S."/>
            <person name="Walsh D.A."/>
            <person name="Denef V.J."/>
            <person name="McMahon K.D."/>
            <person name="Konstantinidis K.T."/>
            <person name="Eloe-Fadrosh E.A."/>
            <person name="Kyrpides N.C."/>
            <person name="Woyke T."/>
        </authorList>
    </citation>
    <scope>NUCLEOTIDE SEQUENCE</scope>
    <source>
        <strain evidence="3">GVMAG-M-3300021425-30</strain>
    </source>
</reference>
<dbReference type="CDD" id="cd04458">
    <property type="entry name" value="CSP_CDS"/>
    <property type="match status" value="1"/>
</dbReference>
<feature type="compositionally biased region" description="Low complexity" evidence="1">
    <location>
        <begin position="110"/>
        <end position="124"/>
    </location>
</feature>
<dbReference type="Pfam" id="PF00313">
    <property type="entry name" value="CSD"/>
    <property type="match status" value="1"/>
</dbReference>
<organism evidence="3">
    <name type="scientific">viral metagenome</name>
    <dbReference type="NCBI Taxonomy" id="1070528"/>
    <lineage>
        <taxon>unclassified sequences</taxon>
        <taxon>metagenomes</taxon>
        <taxon>organismal metagenomes</taxon>
    </lineage>
</organism>
<dbReference type="Gene3D" id="2.40.50.140">
    <property type="entry name" value="Nucleic acid-binding proteins"/>
    <property type="match status" value="1"/>
</dbReference>
<dbReference type="PROSITE" id="PS51857">
    <property type="entry name" value="CSD_2"/>
    <property type="match status" value="1"/>
</dbReference>
<protein>
    <recommendedName>
        <fullName evidence="2">CSD domain-containing protein</fullName>
    </recommendedName>
</protein>
<dbReference type="SUPFAM" id="SSF50249">
    <property type="entry name" value="Nucleic acid-binding proteins"/>
    <property type="match status" value="1"/>
</dbReference>
<accession>A0A6C0CQQ5</accession>
<evidence type="ECO:0000256" key="1">
    <source>
        <dbReference type="SAM" id="MobiDB-lite"/>
    </source>
</evidence>
<feature type="region of interest" description="Disordered" evidence="1">
    <location>
        <begin position="95"/>
        <end position="178"/>
    </location>
</feature>
<dbReference type="PANTHER" id="PTHR46565:SF20">
    <property type="entry name" value="COLD SHOCK DOMAIN-CONTAINING PROTEIN 4"/>
    <property type="match status" value="1"/>
</dbReference>
<feature type="domain" description="CSD" evidence="2">
    <location>
        <begin position="9"/>
        <end position="84"/>
    </location>
</feature>
<proteinExistence type="predicted"/>
<evidence type="ECO:0000313" key="3">
    <source>
        <dbReference type="EMBL" id="QHT06180.1"/>
    </source>
</evidence>
<feature type="compositionally biased region" description="Basic and acidic residues" evidence="1">
    <location>
        <begin position="169"/>
        <end position="178"/>
    </location>
</feature>
<evidence type="ECO:0000259" key="2">
    <source>
        <dbReference type="PROSITE" id="PS51857"/>
    </source>
</evidence>
<name>A0A6C0CQQ5_9ZZZZ</name>
<dbReference type="PANTHER" id="PTHR46565">
    <property type="entry name" value="COLD SHOCK DOMAIN PROTEIN 2"/>
    <property type="match status" value="1"/>
</dbReference>
<dbReference type="SMART" id="SM00357">
    <property type="entry name" value="CSP"/>
    <property type="match status" value="1"/>
</dbReference>
<dbReference type="InterPro" id="IPR012340">
    <property type="entry name" value="NA-bd_OB-fold"/>
</dbReference>
<dbReference type="PRINTS" id="PR00050">
    <property type="entry name" value="COLDSHOCK"/>
</dbReference>
<dbReference type="AlphaFoldDB" id="A0A6C0CQQ5"/>